<protein>
    <submittedName>
        <fullName evidence="3">Universal stress protein family protein</fullName>
    </submittedName>
</protein>
<dbReference type="InterPro" id="IPR006016">
    <property type="entry name" value="UspA"/>
</dbReference>
<gene>
    <name evidence="3" type="ORF">EV650_0828</name>
</gene>
<evidence type="ECO:0000313" key="3">
    <source>
        <dbReference type="EMBL" id="TDW21997.1"/>
    </source>
</evidence>
<dbReference type="SUPFAM" id="SSF52402">
    <property type="entry name" value="Adenine nucleotide alpha hydrolases-like"/>
    <property type="match status" value="1"/>
</dbReference>
<evidence type="ECO:0000256" key="1">
    <source>
        <dbReference type="SAM" id="MobiDB-lite"/>
    </source>
</evidence>
<evidence type="ECO:0000313" key="4">
    <source>
        <dbReference type="Proteomes" id="UP000295447"/>
    </source>
</evidence>
<proteinExistence type="predicted"/>
<organism evidence="3 4">
    <name type="scientific">Kribbella kalugense</name>
    <dbReference type="NCBI Taxonomy" id="2512221"/>
    <lineage>
        <taxon>Bacteria</taxon>
        <taxon>Bacillati</taxon>
        <taxon>Actinomycetota</taxon>
        <taxon>Actinomycetes</taxon>
        <taxon>Propionibacteriales</taxon>
        <taxon>Kribbellaceae</taxon>
        <taxon>Kribbella</taxon>
    </lineage>
</organism>
<dbReference type="RefSeq" id="WP_134115458.1">
    <property type="nucleotide sequence ID" value="NZ_SODF01000001.1"/>
</dbReference>
<accession>A0A4R7ZV69</accession>
<comment type="caution">
    <text evidence="3">The sequence shown here is derived from an EMBL/GenBank/DDBJ whole genome shotgun (WGS) entry which is preliminary data.</text>
</comment>
<dbReference type="AlphaFoldDB" id="A0A4R7ZV69"/>
<dbReference type="Pfam" id="PF00582">
    <property type="entry name" value="Usp"/>
    <property type="match status" value="1"/>
</dbReference>
<name>A0A4R7ZV69_9ACTN</name>
<feature type="region of interest" description="Disordered" evidence="1">
    <location>
        <begin position="1"/>
        <end position="22"/>
    </location>
</feature>
<dbReference type="EMBL" id="SODF01000001">
    <property type="protein sequence ID" value="TDW21997.1"/>
    <property type="molecule type" value="Genomic_DNA"/>
</dbReference>
<evidence type="ECO:0000259" key="2">
    <source>
        <dbReference type="Pfam" id="PF00582"/>
    </source>
</evidence>
<reference evidence="3 4" key="1">
    <citation type="submission" date="2019-03" db="EMBL/GenBank/DDBJ databases">
        <title>Genomic Encyclopedia of Type Strains, Phase III (KMG-III): the genomes of soil and plant-associated and newly described type strains.</title>
        <authorList>
            <person name="Whitman W."/>
        </authorList>
    </citation>
    <scope>NUCLEOTIDE SEQUENCE [LARGE SCALE GENOMIC DNA]</scope>
    <source>
        <strain evidence="3 4">VKM Ac-2570</strain>
    </source>
</reference>
<dbReference type="Gene3D" id="3.40.50.12370">
    <property type="match status" value="1"/>
</dbReference>
<dbReference type="Proteomes" id="UP000295447">
    <property type="component" value="Unassembled WGS sequence"/>
</dbReference>
<feature type="domain" description="UspA" evidence="2">
    <location>
        <begin position="28"/>
        <end position="153"/>
    </location>
</feature>
<keyword evidence="4" id="KW-1185">Reference proteome</keyword>
<sequence length="268" mass="28674">MKLFRSWQGALPDARSDSRPAEVDGGPVIVLVDERGAEPDALDWAAAEAAERGSELRIVHAFRWPRVSDPLGNSTIDLRAREGAEAIVAEAVRRARRIAPSLRITTAVHPARPVPALVAEARRSELALVVLSHNSKFERTLARRLVRRTTASLAVIGLSPRASIGPSAGRVVVAGETSAAIEFGFRSARRRGIGLTIVHPSLDEAAHIRQTAYPEVDVRWVFAAGAVGSAVLAESTAAALTVLGANRRHTLYDVLRLARGPVVVAPAR</sequence>
<dbReference type="OrthoDB" id="3822402at2"/>